<evidence type="ECO:0000313" key="2">
    <source>
        <dbReference type="Proteomes" id="UP000308707"/>
    </source>
</evidence>
<keyword evidence="2" id="KW-1185">Reference proteome</keyword>
<protein>
    <submittedName>
        <fullName evidence="1">Uncharacterized protein</fullName>
    </submittedName>
</protein>
<proteinExistence type="predicted"/>
<gene>
    <name evidence="1" type="ORF">FCE95_07705</name>
</gene>
<sequence length="119" mass="12920">MAPPSISQFRGQKQYASGALIQLLPSLSEIEVMLKFVPELPTAHCAAAIAKIDIGDDVTDKDPCLLLMDQKGKMALTGPISTIDELPTGYSLVASMGPSTDVERLTHRIVWADADRLRR</sequence>
<reference evidence="1 2" key="1">
    <citation type="submission" date="2019-04" db="EMBL/GenBank/DDBJ databases">
        <title>Reference strain of H23.</title>
        <authorList>
            <person name="Luo X."/>
        </authorList>
    </citation>
    <scope>NUCLEOTIDE SEQUENCE [LARGE SCALE GENOMIC DNA]</scope>
    <source>
        <strain evidence="1 2">H23</strain>
    </source>
</reference>
<dbReference type="AlphaFoldDB" id="A0A4U5K4Y8"/>
<dbReference type="RefSeq" id="WP_137266342.1">
    <property type="nucleotide sequence ID" value="NZ_SZUA01000001.1"/>
</dbReference>
<accession>A0A4U5K4Y8</accession>
<comment type="caution">
    <text evidence="1">The sequence shown here is derived from an EMBL/GenBank/DDBJ whole genome shotgun (WGS) entry which is preliminary data.</text>
</comment>
<organism evidence="1 2">
    <name type="scientific">Luteimonas gilva</name>
    <dbReference type="NCBI Taxonomy" id="2572684"/>
    <lineage>
        <taxon>Bacteria</taxon>
        <taxon>Pseudomonadati</taxon>
        <taxon>Pseudomonadota</taxon>
        <taxon>Gammaproteobacteria</taxon>
        <taxon>Lysobacterales</taxon>
        <taxon>Lysobacteraceae</taxon>
        <taxon>Luteimonas</taxon>
    </lineage>
</organism>
<dbReference type="EMBL" id="SZUA01000001">
    <property type="protein sequence ID" value="TKR34139.1"/>
    <property type="molecule type" value="Genomic_DNA"/>
</dbReference>
<evidence type="ECO:0000313" key="1">
    <source>
        <dbReference type="EMBL" id="TKR34139.1"/>
    </source>
</evidence>
<dbReference type="Proteomes" id="UP000308707">
    <property type="component" value="Unassembled WGS sequence"/>
</dbReference>
<name>A0A4U5K4Y8_9GAMM</name>